<dbReference type="KEGG" id="ang:An01g06510"/>
<dbReference type="AlphaFoldDB" id="A0AAJ8E159"/>
<name>A0AAJ8E159_ASPNG</name>
<dbReference type="RefSeq" id="XP_059603187.1">
    <property type="nucleotide sequence ID" value="XM_059748788.1"/>
</dbReference>
<protein>
    <submittedName>
        <fullName evidence="1">Uncharacterized protein</fullName>
    </submittedName>
</protein>
<proteinExistence type="predicted"/>
<reference evidence="1" key="1">
    <citation type="submission" date="2025-02" db="EMBL/GenBank/DDBJ databases">
        <authorList>
            <consortium name="NCBI Genome Project"/>
        </authorList>
    </citation>
    <scope>NUCLEOTIDE SEQUENCE</scope>
</reference>
<reference evidence="1" key="2">
    <citation type="submission" date="2025-08" db="UniProtKB">
        <authorList>
            <consortium name="RefSeq"/>
        </authorList>
    </citation>
    <scope>IDENTIFICATION</scope>
</reference>
<gene>
    <name evidence="1" type="ORF">An01g06510</name>
</gene>
<sequence>MAGWMGREDEAVEGGLEPAARLTACQIRAAWLVLTGLGNAIVTGYRERIDESIWARVGLALLWTIDIPLVRLDSLLTPQLQYPSNPSNSKTLQQIAIQLHSAGSKRDSAQFQASRS</sequence>
<evidence type="ECO:0000313" key="1">
    <source>
        <dbReference type="RefSeq" id="XP_059603187.1"/>
    </source>
</evidence>
<organism evidence="1">
    <name type="scientific">Aspergillus niger</name>
    <dbReference type="NCBI Taxonomy" id="5061"/>
    <lineage>
        <taxon>Eukaryota</taxon>
        <taxon>Fungi</taxon>
        <taxon>Dikarya</taxon>
        <taxon>Ascomycota</taxon>
        <taxon>Pezizomycotina</taxon>
        <taxon>Eurotiomycetes</taxon>
        <taxon>Eurotiomycetidae</taxon>
        <taxon>Eurotiales</taxon>
        <taxon>Aspergillaceae</taxon>
        <taxon>Aspergillus</taxon>
        <taxon>Aspergillus subgen. Circumdati</taxon>
    </lineage>
</organism>
<dbReference type="GeneID" id="84589980"/>
<dbReference type="VEuPathDB" id="FungiDB:An01g06510"/>
<accession>A0AAJ8E159</accession>